<protein>
    <submittedName>
        <fullName evidence="6">Fatty acid desaturase</fullName>
    </submittedName>
</protein>
<evidence type="ECO:0000256" key="4">
    <source>
        <dbReference type="SAM" id="Phobius"/>
    </source>
</evidence>
<reference evidence="6 7" key="1">
    <citation type="submission" date="2012-06" db="EMBL/GenBank/DDBJ databases">
        <title>Finished chromosome of genome of Cylindrospermum stagnale PCC 7417.</title>
        <authorList>
            <consortium name="US DOE Joint Genome Institute"/>
            <person name="Gugger M."/>
            <person name="Coursin T."/>
            <person name="Rippka R."/>
            <person name="Tandeau De Marsac N."/>
            <person name="Huntemann M."/>
            <person name="Wei C.-L."/>
            <person name="Han J."/>
            <person name="Detter J.C."/>
            <person name="Han C."/>
            <person name="Tapia R."/>
            <person name="Chen A."/>
            <person name="Kyrpides N."/>
            <person name="Mavromatis K."/>
            <person name="Markowitz V."/>
            <person name="Szeto E."/>
            <person name="Ivanova N."/>
            <person name="Pagani I."/>
            <person name="Pati A."/>
            <person name="Goodwin L."/>
            <person name="Nordberg H.P."/>
            <person name="Cantor M.N."/>
            <person name="Hua S.X."/>
            <person name="Woyke T."/>
            <person name="Kerfeld C.A."/>
        </authorList>
    </citation>
    <scope>NUCLEOTIDE SEQUENCE [LARGE SCALE GENOMIC DNA]</scope>
    <source>
        <strain evidence="6 7">PCC 7417</strain>
    </source>
</reference>
<evidence type="ECO:0000259" key="5">
    <source>
        <dbReference type="Pfam" id="PF00487"/>
    </source>
</evidence>
<dbReference type="GO" id="GO:0016491">
    <property type="term" value="F:oxidoreductase activity"/>
    <property type="evidence" value="ECO:0007669"/>
    <property type="project" value="InterPro"/>
</dbReference>
<keyword evidence="4" id="KW-1133">Transmembrane helix</keyword>
<dbReference type="AlphaFoldDB" id="K9WWX4"/>
<dbReference type="HOGENOM" id="CLU_033094_1_0_3"/>
<dbReference type="CDD" id="cd03507">
    <property type="entry name" value="Delta12-FADS-like"/>
    <property type="match status" value="1"/>
</dbReference>
<keyword evidence="7" id="KW-1185">Reference proteome</keyword>
<dbReference type="InterPro" id="IPR005804">
    <property type="entry name" value="FA_desaturase_dom"/>
</dbReference>
<keyword evidence="4" id="KW-0812">Transmembrane</keyword>
<organism evidence="6 7">
    <name type="scientific">Cylindrospermum stagnale PCC 7417</name>
    <dbReference type="NCBI Taxonomy" id="56107"/>
    <lineage>
        <taxon>Bacteria</taxon>
        <taxon>Bacillati</taxon>
        <taxon>Cyanobacteriota</taxon>
        <taxon>Cyanophyceae</taxon>
        <taxon>Nostocales</taxon>
        <taxon>Nostocaceae</taxon>
        <taxon>Cylindrospermum</taxon>
    </lineage>
</organism>
<dbReference type="STRING" id="56107.Cylst_2674"/>
<sequence length="388" mass="45106">MYSLGKFSEITKAVHHFKCDYLAISNKKNLVQSNTINLNQPDSFESSENTGKLPFTLQDLKAAIPAECFQPNVAKSLYYCFRDILIVGLLYAVANYLDSWYFWPVFWLMQGTMFWALFVVGHDCGHQSFSKHKWLNDLVGHLTHTPILVPYHGWRISHRTHHKNTGSLENDESWYPISESEYNEMPFLQKVGRFYAFLFAYPVYLFQRSPGKQGSHFSPSSPLFKPSEKWDVLTSTALLICMVGLLGFLTYQWGFLWFIKNYAVPYIVFIIWLDLVTFLHHTEPGIAWYRGEEWSFLKGAISSIDRDYGLVNHIHHDIGTHVAHHIFLNIPHYNLLKATEAIKPIMGDYFHKSEEPIWKSLWRSAINCHFVPDTGSKVYYTSNNQIVK</sequence>
<dbReference type="InterPro" id="IPR012171">
    <property type="entry name" value="Fatty_acid_desaturase"/>
</dbReference>
<dbReference type="eggNOG" id="COG3239">
    <property type="taxonomic scope" value="Bacteria"/>
</dbReference>
<evidence type="ECO:0000256" key="2">
    <source>
        <dbReference type="ARBA" id="ARBA00008749"/>
    </source>
</evidence>
<feature type="transmembrane region" description="Helical" evidence="4">
    <location>
        <begin position="232"/>
        <end position="251"/>
    </location>
</feature>
<comment type="cofactor">
    <cofactor evidence="1">
        <name>Fe(2+)</name>
        <dbReference type="ChEBI" id="CHEBI:29033"/>
    </cofactor>
</comment>
<comment type="similarity">
    <text evidence="2">Belongs to the fatty acid desaturase type 2 family.</text>
</comment>
<accession>K9WWX4</accession>
<dbReference type="Pfam" id="PF00487">
    <property type="entry name" value="FA_desaturase"/>
    <property type="match status" value="1"/>
</dbReference>
<keyword evidence="4" id="KW-0472">Membrane</keyword>
<dbReference type="Proteomes" id="UP000010475">
    <property type="component" value="Chromosome"/>
</dbReference>
<evidence type="ECO:0000256" key="1">
    <source>
        <dbReference type="ARBA" id="ARBA00001954"/>
    </source>
</evidence>
<dbReference type="PANTHER" id="PTHR32100">
    <property type="entry name" value="OMEGA-6 FATTY ACID DESATURASE, CHLOROPLASTIC"/>
    <property type="match status" value="1"/>
</dbReference>
<evidence type="ECO:0000256" key="3">
    <source>
        <dbReference type="ARBA" id="ARBA00023004"/>
    </source>
</evidence>
<feature type="transmembrane region" description="Helical" evidence="4">
    <location>
        <begin position="263"/>
        <end position="280"/>
    </location>
</feature>
<feature type="domain" description="Fatty acid desaturase" evidence="5">
    <location>
        <begin position="100"/>
        <end position="349"/>
    </location>
</feature>
<evidence type="ECO:0000313" key="7">
    <source>
        <dbReference type="Proteomes" id="UP000010475"/>
    </source>
</evidence>
<evidence type="ECO:0000313" key="6">
    <source>
        <dbReference type="EMBL" id="AFZ24875.1"/>
    </source>
</evidence>
<name>K9WWX4_9NOST</name>
<keyword evidence="3" id="KW-0408">Iron</keyword>
<dbReference type="GO" id="GO:0006629">
    <property type="term" value="P:lipid metabolic process"/>
    <property type="evidence" value="ECO:0007669"/>
    <property type="project" value="InterPro"/>
</dbReference>
<dbReference type="EMBL" id="CP003642">
    <property type="protein sequence ID" value="AFZ24875.1"/>
    <property type="molecule type" value="Genomic_DNA"/>
</dbReference>
<dbReference type="PATRIC" id="fig|56107.3.peg.2954"/>
<dbReference type="KEGG" id="csg:Cylst_2674"/>
<proteinExistence type="inferred from homology"/>
<gene>
    <name evidence="6" type="ORF">Cylst_2674</name>
</gene>